<dbReference type="RefSeq" id="WP_379956099.1">
    <property type="nucleotide sequence ID" value="NZ_JAUYVI010000004.1"/>
</dbReference>
<comment type="similarity">
    <text evidence="1 2">Belongs to the BioY family.</text>
</comment>
<feature type="transmembrane region" description="Helical" evidence="3">
    <location>
        <begin position="157"/>
        <end position="180"/>
    </location>
</feature>
<keyword evidence="2 3" id="KW-0472">Membrane</keyword>
<sequence>MQLTLADKLWSGATTNLVKQAALVIGGSLLLAASAHVKVPFWPVPMTMQTFVVLMIGATLGRNLALATVAAYLVEGAAGLPFFAAGGGIAILAGPTAGYLIGFLVAAGLVGHLANRGMGRSVASAVPIFIAGDVAIFLCGVAWLSTLIGFEAAIVNGLVPFLLAEVVKIALACTLLPWAWKRA</sequence>
<evidence type="ECO:0000313" key="5">
    <source>
        <dbReference type="Proteomes" id="UP001230156"/>
    </source>
</evidence>
<feature type="transmembrane region" description="Helical" evidence="3">
    <location>
        <begin position="51"/>
        <end position="74"/>
    </location>
</feature>
<proteinExistence type="inferred from homology"/>
<protein>
    <recommendedName>
        <fullName evidence="2">Biotin transporter</fullName>
    </recommendedName>
</protein>
<feature type="transmembrane region" description="Helical" evidence="3">
    <location>
        <begin position="122"/>
        <end position="145"/>
    </location>
</feature>
<feature type="transmembrane region" description="Helical" evidence="3">
    <location>
        <begin position="80"/>
        <end position="110"/>
    </location>
</feature>
<keyword evidence="5" id="KW-1185">Reference proteome</keyword>
<accession>A0ABU0YLL9</accession>
<evidence type="ECO:0000256" key="2">
    <source>
        <dbReference type="PIRNR" id="PIRNR016661"/>
    </source>
</evidence>
<name>A0ABU0YLL9_9PROT</name>
<dbReference type="InterPro" id="IPR003784">
    <property type="entry name" value="BioY"/>
</dbReference>
<reference evidence="5" key="1">
    <citation type="submission" date="2023-08" db="EMBL/GenBank/DDBJ databases">
        <title>Rhodospirillaceae gen. nov., a novel taxon isolated from the Yangtze River Yuezi River estuary sludge.</title>
        <authorList>
            <person name="Ruan L."/>
        </authorList>
    </citation>
    <scope>NUCLEOTIDE SEQUENCE [LARGE SCALE GENOMIC DNA]</scope>
    <source>
        <strain evidence="5">R-7</strain>
    </source>
</reference>
<dbReference type="EMBL" id="JAUYVI010000004">
    <property type="protein sequence ID" value="MDQ7248624.1"/>
    <property type="molecule type" value="Genomic_DNA"/>
</dbReference>
<dbReference type="Pfam" id="PF02632">
    <property type="entry name" value="BioY"/>
    <property type="match status" value="1"/>
</dbReference>
<dbReference type="PANTHER" id="PTHR34295">
    <property type="entry name" value="BIOTIN TRANSPORTER BIOY"/>
    <property type="match status" value="1"/>
</dbReference>
<dbReference type="Gene3D" id="1.10.1760.20">
    <property type="match status" value="1"/>
</dbReference>
<dbReference type="Proteomes" id="UP001230156">
    <property type="component" value="Unassembled WGS sequence"/>
</dbReference>
<keyword evidence="2" id="KW-0813">Transport</keyword>
<comment type="subcellular location">
    <subcellularLocation>
        <location evidence="2">Cell membrane</location>
        <topology evidence="2">Multi-pass membrane protein</topology>
    </subcellularLocation>
</comment>
<keyword evidence="2" id="KW-1003">Cell membrane</keyword>
<gene>
    <name evidence="4" type="ORF">Q8A70_13140</name>
</gene>
<organism evidence="4 5">
    <name type="scientific">Dongia sedimenti</name>
    <dbReference type="NCBI Taxonomy" id="3064282"/>
    <lineage>
        <taxon>Bacteria</taxon>
        <taxon>Pseudomonadati</taxon>
        <taxon>Pseudomonadota</taxon>
        <taxon>Alphaproteobacteria</taxon>
        <taxon>Rhodospirillales</taxon>
        <taxon>Dongiaceae</taxon>
        <taxon>Dongia</taxon>
    </lineage>
</organism>
<evidence type="ECO:0000256" key="1">
    <source>
        <dbReference type="ARBA" id="ARBA00010692"/>
    </source>
</evidence>
<evidence type="ECO:0000313" key="4">
    <source>
        <dbReference type="EMBL" id="MDQ7248624.1"/>
    </source>
</evidence>
<dbReference type="PANTHER" id="PTHR34295:SF1">
    <property type="entry name" value="BIOTIN TRANSPORTER BIOY"/>
    <property type="match status" value="1"/>
</dbReference>
<comment type="caution">
    <text evidence="4">The sequence shown here is derived from an EMBL/GenBank/DDBJ whole genome shotgun (WGS) entry which is preliminary data.</text>
</comment>
<evidence type="ECO:0000256" key="3">
    <source>
        <dbReference type="SAM" id="Phobius"/>
    </source>
</evidence>
<keyword evidence="3" id="KW-0812">Transmembrane</keyword>
<feature type="transmembrane region" description="Helical" evidence="3">
    <location>
        <begin position="20"/>
        <end position="39"/>
    </location>
</feature>
<dbReference type="PIRSF" id="PIRSF016661">
    <property type="entry name" value="BioY"/>
    <property type="match status" value="1"/>
</dbReference>
<keyword evidence="3" id="KW-1133">Transmembrane helix</keyword>